<evidence type="ECO:0000256" key="3">
    <source>
        <dbReference type="ARBA" id="ARBA00022448"/>
    </source>
</evidence>
<feature type="transmembrane region" description="Helical" evidence="9">
    <location>
        <begin position="179"/>
        <end position="203"/>
    </location>
</feature>
<keyword evidence="4 9" id="KW-0812">Transmembrane</keyword>
<feature type="transmembrane region" description="Helical" evidence="9">
    <location>
        <begin position="392"/>
        <end position="420"/>
    </location>
</feature>
<evidence type="ECO:0000256" key="2">
    <source>
        <dbReference type="ARBA" id="ARBA00009749"/>
    </source>
</evidence>
<comment type="subcellular location">
    <subcellularLocation>
        <location evidence="1">Membrane</location>
        <topology evidence="1">Multi-pass membrane protein</topology>
    </subcellularLocation>
</comment>
<evidence type="ECO:0000259" key="10">
    <source>
        <dbReference type="Pfam" id="PF01769"/>
    </source>
</evidence>
<comment type="caution">
    <text evidence="11">The sequence shown here is derived from an EMBL/GenBank/DDBJ whole genome shotgun (WGS) entry which is preliminary data.</text>
</comment>
<evidence type="ECO:0000256" key="9">
    <source>
        <dbReference type="SAM" id="Phobius"/>
    </source>
</evidence>
<dbReference type="InterPro" id="IPR036739">
    <property type="entry name" value="SLC41_membr_dom_sf"/>
</dbReference>
<feature type="transmembrane region" description="Helical" evidence="9">
    <location>
        <begin position="108"/>
        <end position="133"/>
    </location>
</feature>
<dbReference type="PANTHER" id="PTHR16228">
    <property type="entry name" value="DIVALENT CATION TRANSPORTER SOLUTE CARRIER FAMILY 41"/>
    <property type="match status" value="1"/>
</dbReference>
<dbReference type="InterPro" id="IPR045349">
    <property type="entry name" value="SLC41A1-3"/>
</dbReference>
<organism evidence="11 12">
    <name type="scientific">Methanobrevibacter thaueri</name>
    <dbReference type="NCBI Taxonomy" id="190975"/>
    <lineage>
        <taxon>Archaea</taxon>
        <taxon>Methanobacteriati</taxon>
        <taxon>Methanobacteriota</taxon>
        <taxon>Methanomada group</taxon>
        <taxon>Methanobacteria</taxon>
        <taxon>Methanobacteriales</taxon>
        <taxon>Methanobacteriaceae</taxon>
        <taxon>Methanobrevibacter</taxon>
    </lineage>
</organism>
<dbReference type="Gene3D" id="1.10.357.20">
    <property type="entry name" value="SLC41 divalent cation transporters, integral membrane domain"/>
    <property type="match status" value="2"/>
</dbReference>
<feature type="transmembrane region" description="Helical" evidence="9">
    <location>
        <begin position="318"/>
        <end position="339"/>
    </location>
</feature>
<evidence type="ECO:0000313" key="12">
    <source>
        <dbReference type="Proteomes" id="UP000251717"/>
    </source>
</evidence>
<reference evidence="11 12" key="1">
    <citation type="submission" date="2017-03" db="EMBL/GenBank/DDBJ databases">
        <title>Genome sequence of Methanobrevibacter thaueri.</title>
        <authorList>
            <person name="Poehlein A."/>
            <person name="Seedorf H."/>
            <person name="Daniel R."/>
        </authorList>
    </citation>
    <scope>NUCLEOTIDE SEQUENCE [LARGE SCALE GENOMIC DNA]</scope>
    <source>
        <strain evidence="11 12">DSM 11995</strain>
    </source>
</reference>
<dbReference type="SUPFAM" id="SSF161093">
    <property type="entry name" value="MgtE membrane domain-like"/>
    <property type="match status" value="2"/>
</dbReference>
<proteinExistence type="inferred from homology"/>
<feature type="transmembrane region" description="Helical" evidence="9">
    <location>
        <begin position="359"/>
        <end position="380"/>
    </location>
</feature>
<sequence>MKEQQKKIRSPLSVISTFPDFVEEHSSVIKESLIALLICAIGDLCAGIILGKMTFFLEAFPGLLVIIPGAIGMRGNIFGSFASRLSTNLHIGIISAKFEFSEELNYNIFSSFVLTLVLSLFLAIIAKALCILLHQPSMSVLDFILISVIAGVISNLIMLPITMIVSFKSFEHGWDPDNITSPIIAAFGDLFTLPAIIASVFILQAMKFNMMFKDCVLVIILIAVAVSFVYCYRLSYETKSILKQSTPVLLLCSLLGGAAGGILNSAVETLLTNPSLLTLLPLFSGECGSLISILGARLSSGLHSGLVEPFKKPEGEAVHNFIISFILAIIVFPLIGLLAEGSSYGLGVTGVGFDKILMISTFAGLILVAIMVTIVYYVSITSYNNNLDPDNIVIPISTSITDSISSLILISVSLLILGVLI</sequence>
<dbReference type="GO" id="GO:0008324">
    <property type="term" value="F:monoatomic cation transmembrane transporter activity"/>
    <property type="evidence" value="ECO:0007669"/>
    <property type="project" value="InterPro"/>
</dbReference>
<dbReference type="AlphaFoldDB" id="A0A315XKZ5"/>
<name>A0A315XKZ5_9EURY</name>
<feature type="domain" description="SLC41A/MgtE integral membrane" evidence="10">
    <location>
        <begin position="281"/>
        <end position="411"/>
    </location>
</feature>
<dbReference type="RefSeq" id="WP_116592940.1">
    <property type="nucleotide sequence ID" value="NZ_MZGS01000029.1"/>
</dbReference>
<feature type="transmembrane region" description="Helical" evidence="9">
    <location>
        <begin position="248"/>
        <end position="267"/>
    </location>
</feature>
<evidence type="ECO:0000256" key="5">
    <source>
        <dbReference type="ARBA" id="ARBA00022842"/>
    </source>
</evidence>
<keyword evidence="3" id="KW-0813">Transport</keyword>
<dbReference type="InterPro" id="IPR006667">
    <property type="entry name" value="SLC41_membr_dom"/>
</dbReference>
<feature type="transmembrane region" description="Helical" evidence="9">
    <location>
        <begin position="279"/>
        <end position="298"/>
    </location>
</feature>
<protein>
    <submittedName>
        <fullName evidence="11">Divalent cation transporter</fullName>
    </submittedName>
</protein>
<evidence type="ECO:0000256" key="6">
    <source>
        <dbReference type="ARBA" id="ARBA00022989"/>
    </source>
</evidence>
<keyword evidence="12" id="KW-1185">Reference proteome</keyword>
<dbReference type="EMBL" id="MZGS01000029">
    <property type="protein sequence ID" value="PWB84915.1"/>
    <property type="molecule type" value="Genomic_DNA"/>
</dbReference>
<keyword evidence="6 9" id="KW-1133">Transmembrane helix</keyword>
<evidence type="ECO:0000256" key="7">
    <source>
        <dbReference type="ARBA" id="ARBA00023065"/>
    </source>
</evidence>
<feature type="transmembrane region" description="Helical" evidence="9">
    <location>
        <begin position="215"/>
        <end position="236"/>
    </location>
</feature>
<dbReference type="Pfam" id="PF01769">
    <property type="entry name" value="MgtE"/>
    <property type="match status" value="2"/>
</dbReference>
<gene>
    <name evidence="11" type="ORF">MBBTH_20590</name>
</gene>
<evidence type="ECO:0000256" key="4">
    <source>
        <dbReference type="ARBA" id="ARBA00022692"/>
    </source>
</evidence>
<comment type="similarity">
    <text evidence="2">Belongs to the SLC41A transporter family.</text>
</comment>
<keyword evidence="7" id="KW-0406">Ion transport</keyword>
<accession>A0A315XKZ5</accession>
<evidence type="ECO:0000256" key="8">
    <source>
        <dbReference type="ARBA" id="ARBA00023136"/>
    </source>
</evidence>
<dbReference type="OrthoDB" id="86118at2157"/>
<keyword evidence="5" id="KW-0460">Magnesium</keyword>
<evidence type="ECO:0000256" key="1">
    <source>
        <dbReference type="ARBA" id="ARBA00004141"/>
    </source>
</evidence>
<feature type="transmembrane region" description="Helical" evidence="9">
    <location>
        <begin position="140"/>
        <end position="167"/>
    </location>
</feature>
<keyword evidence="8 9" id="KW-0472">Membrane</keyword>
<feature type="domain" description="SLC41A/MgtE integral membrane" evidence="10">
    <location>
        <begin position="67"/>
        <end position="197"/>
    </location>
</feature>
<dbReference type="Proteomes" id="UP000251717">
    <property type="component" value="Unassembled WGS sequence"/>
</dbReference>
<dbReference type="PANTHER" id="PTHR16228:SF7">
    <property type="entry name" value="SLC41A_MGTE INTEGRAL MEMBRANE DOMAIN-CONTAINING PROTEIN"/>
    <property type="match status" value="1"/>
</dbReference>
<dbReference type="GO" id="GO:0016020">
    <property type="term" value="C:membrane"/>
    <property type="evidence" value="ECO:0007669"/>
    <property type="project" value="UniProtKB-SubCell"/>
</dbReference>
<evidence type="ECO:0000313" key="11">
    <source>
        <dbReference type="EMBL" id="PWB84915.1"/>
    </source>
</evidence>